<dbReference type="RefSeq" id="WP_186874109.1">
    <property type="nucleotide sequence ID" value="NZ_JACOPF010000001.1"/>
</dbReference>
<accession>A0A923LG25</accession>
<dbReference type="EMBL" id="JACOPF010000001">
    <property type="protein sequence ID" value="MBC5687414.1"/>
    <property type="molecule type" value="Genomic_DNA"/>
</dbReference>
<reference evidence="1" key="1">
    <citation type="submission" date="2020-08" db="EMBL/GenBank/DDBJ databases">
        <title>Genome public.</title>
        <authorList>
            <person name="Liu C."/>
            <person name="Sun Q."/>
        </authorList>
    </citation>
    <scope>NUCLEOTIDE SEQUENCE</scope>
    <source>
        <strain evidence="1">NSJ-55</strain>
    </source>
</reference>
<dbReference type="PANTHER" id="PTHR10443:SF12">
    <property type="entry name" value="DIPEPTIDASE"/>
    <property type="match status" value="1"/>
</dbReference>
<dbReference type="InterPro" id="IPR008257">
    <property type="entry name" value="Pept_M19"/>
</dbReference>
<dbReference type="InterPro" id="IPR032466">
    <property type="entry name" value="Metal_Hydrolase"/>
</dbReference>
<dbReference type="Pfam" id="PF01244">
    <property type="entry name" value="Peptidase_M19"/>
    <property type="match status" value="1"/>
</dbReference>
<organism evidence="1 2">
    <name type="scientific">Mediterraneibacter hominis</name>
    <dbReference type="NCBI Taxonomy" id="2763054"/>
    <lineage>
        <taxon>Bacteria</taxon>
        <taxon>Bacillati</taxon>
        <taxon>Bacillota</taxon>
        <taxon>Clostridia</taxon>
        <taxon>Lachnospirales</taxon>
        <taxon>Lachnospiraceae</taxon>
        <taxon>Mediterraneibacter</taxon>
    </lineage>
</organism>
<keyword evidence="2" id="KW-1185">Reference proteome</keyword>
<gene>
    <name evidence="1" type="ORF">H8S37_00495</name>
</gene>
<dbReference type="PANTHER" id="PTHR10443">
    <property type="entry name" value="MICROSOMAL DIPEPTIDASE"/>
    <property type="match status" value="1"/>
</dbReference>
<protein>
    <submittedName>
        <fullName evidence="1">Dipeptidase</fullName>
    </submittedName>
</protein>
<name>A0A923LG25_9FIRM</name>
<dbReference type="SUPFAM" id="SSF51556">
    <property type="entry name" value="Metallo-dependent hydrolases"/>
    <property type="match status" value="1"/>
</dbReference>
<dbReference type="GO" id="GO:0070573">
    <property type="term" value="F:metallodipeptidase activity"/>
    <property type="evidence" value="ECO:0007669"/>
    <property type="project" value="InterPro"/>
</dbReference>
<evidence type="ECO:0000313" key="1">
    <source>
        <dbReference type="EMBL" id="MBC5687414.1"/>
    </source>
</evidence>
<comment type="caution">
    <text evidence="1">The sequence shown here is derived from an EMBL/GenBank/DDBJ whole genome shotgun (WGS) entry which is preliminary data.</text>
</comment>
<sequence>MKLIDMHCDTISELYKKGRCESFMCNHLCVDIEKLQKAESQAQFLACFVNVGKPDGKKGRWEKGFKEVLSMIERIHEEERENLRCIRYEKELEKNRKNECISGIITVEEGGILNGKIERVDCLYEKGVRLITLTWNYENCIGYPNSKKKNAMERGLKPFGKSVVERLNQKGIIVDVSHLSDGGFWDCIKYSRAPIVASHSNARALCPHPRNLSDEMLKRLGDSGGVAGVNFYSPFLTERGNASVEHIAQHVLYMLQHAGEEAVAFGTDFDGFERTELPEGIAGIQDMGYVWEVMKNKGVSERQLDKIWYKNVRRILHDVWKSK</sequence>
<evidence type="ECO:0000313" key="2">
    <source>
        <dbReference type="Proteomes" id="UP000652477"/>
    </source>
</evidence>
<dbReference type="CDD" id="cd01301">
    <property type="entry name" value="rDP_like"/>
    <property type="match status" value="1"/>
</dbReference>
<dbReference type="Proteomes" id="UP000652477">
    <property type="component" value="Unassembled WGS sequence"/>
</dbReference>
<dbReference type="GO" id="GO:0006508">
    <property type="term" value="P:proteolysis"/>
    <property type="evidence" value="ECO:0007669"/>
    <property type="project" value="InterPro"/>
</dbReference>
<dbReference type="PROSITE" id="PS51365">
    <property type="entry name" value="RENAL_DIPEPTIDASE_2"/>
    <property type="match status" value="1"/>
</dbReference>
<dbReference type="Gene3D" id="3.20.20.140">
    <property type="entry name" value="Metal-dependent hydrolases"/>
    <property type="match status" value="1"/>
</dbReference>
<dbReference type="AlphaFoldDB" id="A0A923LG25"/>
<proteinExistence type="predicted"/>